<dbReference type="EMBL" id="JAATVY010000002">
    <property type="protein sequence ID" value="NJC68775.1"/>
    <property type="molecule type" value="Genomic_DNA"/>
</dbReference>
<evidence type="ECO:0000256" key="6">
    <source>
        <dbReference type="SAM" id="MobiDB-lite"/>
    </source>
</evidence>
<dbReference type="Pfam" id="PF01098">
    <property type="entry name" value="FTSW_RODA_SPOVE"/>
    <property type="match status" value="1"/>
</dbReference>
<keyword evidence="9" id="KW-1185">Reference proteome</keyword>
<evidence type="ECO:0000256" key="3">
    <source>
        <dbReference type="ARBA" id="ARBA00022960"/>
    </source>
</evidence>
<feature type="transmembrane region" description="Helical" evidence="7">
    <location>
        <begin position="34"/>
        <end position="57"/>
    </location>
</feature>
<keyword evidence="4 7" id="KW-1133">Transmembrane helix</keyword>
<feature type="region of interest" description="Disordered" evidence="6">
    <location>
        <begin position="1"/>
        <end position="27"/>
    </location>
</feature>
<feature type="transmembrane region" description="Helical" evidence="7">
    <location>
        <begin position="410"/>
        <end position="431"/>
    </location>
</feature>
<feature type="transmembrane region" description="Helical" evidence="7">
    <location>
        <begin position="91"/>
        <end position="110"/>
    </location>
</feature>
<organism evidence="8 9">
    <name type="scientific">Planosporangium thailandense</name>
    <dbReference type="NCBI Taxonomy" id="765197"/>
    <lineage>
        <taxon>Bacteria</taxon>
        <taxon>Bacillati</taxon>
        <taxon>Actinomycetota</taxon>
        <taxon>Actinomycetes</taxon>
        <taxon>Micromonosporales</taxon>
        <taxon>Micromonosporaceae</taxon>
        <taxon>Planosporangium</taxon>
    </lineage>
</organism>
<gene>
    <name evidence="8" type="ORF">HC031_03395</name>
</gene>
<feature type="compositionally biased region" description="Gly residues" evidence="6">
    <location>
        <begin position="475"/>
        <end position="489"/>
    </location>
</feature>
<reference evidence="8 9" key="1">
    <citation type="submission" date="2020-03" db="EMBL/GenBank/DDBJ databases">
        <title>WGS of the type strain of Planosporangium spp.</title>
        <authorList>
            <person name="Thawai C."/>
        </authorList>
    </citation>
    <scope>NUCLEOTIDE SEQUENCE [LARGE SCALE GENOMIC DNA]</scope>
    <source>
        <strain evidence="8 9">TBRC 5610</strain>
    </source>
</reference>
<feature type="transmembrane region" description="Helical" evidence="7">
    <location>
        <begin position="377"/>
        <end position="398"/>
    </location>
</feature>
<feature type="transmembrane region" description="Helical" evidence="7">
    <location>
        <begin position="240"/>
        <end position="259"/>
    </location>
</feature>
<feature type="transmembrane region" description="Helical" evidence="7">
    <location>
        <begin position="198"/>
        <end position="219"/>
    </location>
</feature>
<feature type="transmembrane region" description="Helical" evidence="7">
    <location>
        <begin position="286"/>
        <end position="305"/>
    </location>
</feature>
<comment type="subcellular location">
    <subcellularLocation>
        <location evidence="1">Membrane</location>
        <topology evidence="1">Multi-pass membrane protein</topology>
    </subcellularLocation>
</comment>
<accession>A0ABX0XRZ0</accession>
<feature type="region of interest" description="Disordered" evidence="6">
    <location>
        <begin position="470"/>
        <end position="492"/>
    </location>
</feature>
<dbReference type="RefSeq" id="WP_167923674.1">
    <property type="nucleotide sequence ID" value="NZ_JAATVY010000002.1"/>
</dbReference>
<evidence type="ECO:0000256" key="4">
    <source>
        <dbReference type="ARBA" id="ARBA00022989"/>
    </source>
</evidence>
<feature type="transmembrane region" description="Helical" evidence="7">
    <location>
        <begin position="265"/>
        <end position="281"/>
    </location>
</feature>
<proteinExistence type="predicted"/>
<feature type="transmembrane region" description="Helical" evidence="7">
    <location>
        <begin position="160"/>
        <end position="178"/>
    </location>
</feature>
<evidence type="ECO:0000313" key="9">
    <source>
        <dbReference type="Proteomes" id="UP000722989"/>
    </source>
</evidence>
<dbReference type="PANTHER" id="PTHR30474:SF3">
    <property type="entry name" value="PEPTIDOGLYCAN GLYCOSYLTRANSFERASE RODA"/>
    <property type="match status" value="1"/>
</dbReference>
<dbReference type="PANTHER" id="PTHR30474">
    <property type="entry name" value="CELL CYCLE PROTEIN"/>
    <property type="match status" value="1"/>
</dbReference>
<name>A0ABX0XRZ0_9ACTN</name>
<evidence type="ECO:0000256" key="7">
    <source>
        <dbReference type="SAM" id="Phobius"/>
    </source>
</evidence>
<dbReference type="Proteomes" id="UP000722989">
    <property type="component" value="Unassembled WGS sequence"/>
</dbReference>
<evidence type="ECO:0000313" key="8">
    <source>
        <dbReference type="EMBL" id="NJC68775.1"/>
    </source>
</evidence>
<feature type="transmembrane region" description="Helical" evidence="7">
    <location>
        <begin position="63"/>
        <end position="84"/>
    </location>
</feature>
<sequence length="513" mass="53909">MTAAATPAPPPATAGGGATAARSPRSGGRRNSELGLLLFAMVLVGGYAAASEAALVGRVSLGFLGPLITLTAIFFAAHLLIRWLAPHADPVLLPAVAVVNGFGVMFLHRLDVADLKEHGTVKIPLFSGQGGRQLMWTLLAVICAVAVLAVVRDHRSLSRYAYTLGLAGIALMMIPAILPARFSSINGAKLWIRFGSFFAIQPGEFAKILLLVYFSYYLVRKREVLSLASKRILGIDFPRGRDLGPVLAVWLLSLMVLIFEKDLGTSLMYFGMFVVTLYVATERVSWLIIGLLLFLGGAFLAYFLGGTVGGPFANFYERADIWLHPFADPTNKGYQLVQSLLGLGTGGLFGSGPGAGRPDKVPLVQSDFIFAGMGEEIGLFGLTALLAVYLFIAMRGLRAAIGVRDSFGKLFAGGLSFTLGLQVFVIVGGVSKLIPLTGQTTPFMSAGGSSLVANWVLIALLVRISDAARRPADGSGAGRSGGPAAGGGPVKLQDLPTEMLRAGSASGHVGDKS</sequence>
<keyword evidence="5 7" id="KW-0472">Membrane</keyword>
<comment type="caution">
    <text evidence="8">The sequence shown here is derived from an EMBL/GenBank/DDBJ whole genome shotgun (WGS) entry which is preliminary data.</text>
</comment>
<feature type="transmembrane region" description="Helical" evidence="7">
    <location>
        <begin position="443"/>
        <end position="462"/>
    </location>
</feature>
<keyword evidence="3" id="KW-0133">Cell shape</keyword>
<feature type="transmembrane region" description="Helical" evidence="7">
    <location>
        <begin position="134"/>
        <end position="151"/>
    </location>
</feature>
<evidence type="ECO:0000256" key="5">
    <source>
        <dbReference type="ARBA" id="ARBA00023136"/>
    </source>
</evidence>
<evidence type="ECO:0000256" key="2">
    <source>
        <dbReference type="ARBA" id="ARBA00022692"/>
    </source>
</evidence>
<protein>
    <submittedName>
        <fullName evidence="8">FtsW/RodA/SpoVE family cell cycle protein</fullName>
    </submittedName>
</protein>
<evidence type="ECO:0000256" key="1">
    <source>
        <dbReference type="ARBA" id="ARBA00004141"/>
    </source>
</evidence>
<keyword evidence="2 7" id="KW-0812">Transmembrane</keyword>
<dbReference type="InterPro" id="IPR001182">
    <property type="entry name" value="FtsW/RodA"/>
</dbReference>